<reference evidence="1" key="1">
    <citation type="journal article" date="2023" name="J. Hazard. Mater.">
        <title>Anaerobic biodegradation of pyrene and benzo[a]pyrene by a new sulfate-reducing Desulforamulus aquiferis strain DSA.</title>
        <authorList>
            <person name="Zhang Z."/>
            <person name="Sun J."/>
            <person name="Gong X."/>
            <person name="Wang C."/>
            <person name="Wang H."/>
        </authorList>
    </citation>
    <scope>NUCLEOTIDE SEQUENCE</scope>
    <source>
        <strain evidence="1">DSA</strain>
    </source>
</reference>
<name>A0AAW7Z963_9FIRM</name>
<reference evidence="1" key="2">
    <citation type="submission" date="2023-03" db="EMBL/GenBank/DDBJ databases">
        <authorList>
            <person name="Zhang Z."/>
        </authorList>
    </citation>
    <scope>NUCLEOTIDE SEQUENCE</scope>
    <source>
        <strain evidence="1">DSA</strain>
    </source>
</reference>
<gene>
    <name evidence="1" type="ORF">P6N53_02445</name>
</gene>
<dbReference type="AlphaFoldDB" id="A0AAW7Z963"/>
<proteinExistence type="predicted"/>
<dbReference type="InterPro" id="IPR059223">
    <property type="entry name" value="DVU0772-like"/>
</dbReference>
<evidence type="ECO:0000313" key="2">
    <source>
        <dbReference type="Proteomes" id="UP001172911"/>
    </source>
</evidence>
<evidence type="ECO:0000313" key="1">
    <source>
        <dbReference type="EMBL" id="MDO7786080.1"/>
    </source>
</evidence>
<comment type="caution">
    <text evidence="1">The sequence shown here is derived from an EMBL/GenBank/DDBJ whole genome shotgun (WGS) entry which is preliminary data.</text>
</comment>
<protein>
    <submittedName>
        <fullName evidence="1">Uncharacterized protein</fullName>
    </submittedName>
</protein>
<accession>A0AAW7Z963</accession>
<sequence length="97" mass="11366">MAVPIIKALIDWDYDLNNDFKKKEKGYTFVIDVWEAKPKLALYKFTPFMTKCDYLEKQPPLEMMMNALEEQGTNGSDGVFKINPTLRNWIESNILEE</sequence>
<dbReference type="EMBL" id="JARPTC010000003">
    <property type="protein sequence ID" value="MDO7786080.1"/>
    <property type="molecule type" value="Genomic_DNA"/>
</dbReference>
<organism evidence="1 2">
    <name type="scientific">Desulforamulus aquiferis</name>
    <dbReference type="NCBI Taxonomy" id="1397668"/>
    <lineage>
        <taxon>Bacteria</taxon>
        <taxon>Bacillati</taxon>
        <taxon>Bacillota</taxon>
        <taxon>Clostridia</taxon>
        <taxon>Eubacteriales</taxon>
        <taxon>Peptococcaceae</taxon>
        <taxon>Desulforamulus</taxon>
    </lineage>
</organism>
<keyword evidence="2" id="KW-1185">Reference proteome</keyword>
<dbReference type="RefSeq" id="WP_304540902.1">
    <property type="nucleotide sequence ID" value="NZ_JARPTC010000003.1"/>
</dbReference>
<dbReference type="Proteomes" id="UP001172911">
    <property type="component" value="Unassembled WGS sequence"/>
</dbReference>
<dbReference type="NCBIfam" id="NF045682">
    <property type="entry name" value="DVU0772_fam"/>
    <property type="match status" value="1"/>
</dbReference>